<comment type="domain">
    <text evidence="7">Contains large globular domains required for ATP hydrolysis at each terminus and a third globular domain forming a flexible hinge near the middle of the molecule. These domains are separated by coiled-coil structures.</text>
</comment>
<evidence type="ECO:0000256" key="4">
    <source>
        <dbReference type="ARBA" id="ARBA00022840"/>
    </source>
</evidence>
<keyword evidence="5 7" id="KW-0175">Coiled coil</keyword>
<evidence type="ECO:0000259" key="8">
    <source>
        <dbReference type="SMART" id="SM00968"/>
    </source>
</evidence>
<dbReference type="InterPro" id="IPR036277">
    <property type="entry name" value="SMC_hinge_sf"/>
</dbReference>
<sequence length="1185" mass="133850">MYLKSIEIQGFKSFANKLVFEFHNGITGIVGPNGSGKSNVADAVRWVLGEQRIKQLRGASMQDVIFAGTELRKPQGFAYVAITLDNSDHQLAIAYDQVTVSRRLYRSGESEYMINGSACRLKDINELFYDTGIGKEGYSIIGQGQIDKILSGRPEDRRELFDEAAGIVKFKRRKAIAQKKLEDEKASLLRVTDILGELEKQVGPLERQAAAAREYLKLRDELKICDANQFLLEREELDTRLRETQERMGVLNGDMEESRQKGEQLKEEYDRLEEELEALDQAMSGDREALNAGSMEKSAMEGRIAVLREQIHTEEMNEEHLENRRKAIAGDVEERKKSLDGCREQEKELAGQTEKAEKRLEEAQERLKEAQEEEQSLEGAIETAKASIIQALNQRASLTASCQRYDTMLEQVNLRKSQVSQLLLKSKSEESVQEEQIQRETAALEQIQAEIEDGRIKTQTGAQELEDAEQEVRRLNRRLNDNQQEYHMAYTRLESLKNLAERYDGYGSSIRRVMETRDRIHGIHGVVADIVTTKKEYETAIETALGGSIQNIVTDSETTAKELIAYLKKNRYGRATFLPLTSINGSQAFSRPEALKEKGVLGLASQLVQVEKQYEGLARYLLGRVVVADTIDNALALARKYRYSLRIVTLEGELLSPGGSMTGGAFKNSSNLLGRRREIEELEAVCKKALVTADKTGQELALAEGMVQEKREELETLKARLQELAIRENTARMNISQLEDKKEEIRESAGDLVREHGQLEEQVREITESRRTVLTDSQELEARSQAATGEVEEKTALLEEARRKRAECQDEVASVQVECANLSQKLSFVNENKKRIEGEIKRLAEEAAAIAQGAGGSKEAIAQKEREIGTLQEKIKEAVSQAEELTRALDGKTRKKEELSGRQKGFFAAREELTARISALDKDLFRVQSQKEKLEERLEALTDYMWSEYEMTYSAAGEFRREEYQSLPQIKKQADELKARIKGLGNINVNAIEDYREISERYAFMKTQHEDLVKAQEELENIIGELDAGMRRQFSEKFAQIQREFDKVFKELFGGGRGSLELMEDEDLLEAGVQIIAQPPGKKLQNMMQLSGGEKALTAIALLFAIQNLKPSPFCLLDEIEAALDDSNVDRFAGYLHKLTKNTQFIVITHRRGTMVSADRLYGITMQEKGVSALVSVNLIEDSIK</sequence>
<dbReference type="InterPro" id="IPR027417">
    <property type="entry name" value="P-loop_NTPase"/>
</dbReference>
<feature type="domain" description="SMC hinge" evidence="8">
    <location>
        <begin position="521"/>
        <end position="638"/>
    </location>
</feature>
<dbReference type="SMART" id="SM00968">
    <property type="entry name" value="SMC_hinge"/>
    <property type="match status" value="1"/>
</dbReference>
<dbReference type="Pfam" id="PF02463">
    <property type="entry name" value="SMC_N"/>
    <property type="match status" value="1"/>
</dbReference>
<dbReference type="Pfam" id="PF06470">
    <property type="entry name" value="SMC_hinge"/>
    <property type="match status" value="1"/>
</dbReference>
<dbReference type="SUPFAM" id="SSF75553">
    <property type="entry name" value="Smc hinge domain"/>
    <property type="match status" value="1"/>
</dbReference>
<dbReference type="GO" id="GO:0005524">
    <property type="term" value="F:ATP binding"/>
    <property type="evidence" value="ECO:0007669"/>
    <property type="project" value="UniProtKB-UniRule"/>
</dbReference>
<feature type="coiled-coil region" evidence="7">
    <location>
        <begin position="700"/>
        <end position="944"/>
    </location>
</feature>
<keyword evidence="2 7" id="KW-0963">Cytoplasm</keyword>
<dbReference type="Gene3D" id="3.40.50.300">
    <property type="entry name" value="P-loop containing nucleotide triphosphate hydrolases"/>
    <property type="match status" value="2"/>
</dbReference>
<dbReference type="PIRSF" id="PIRSF005719">
    <property type="entry name" value="SMC"/>
    <property type="match status" value="1"/>
</dbReference>
<dbReference type="InterPro" id="IPR010935">
    <property type="entry name" value="SMC_hinge"/>
</dbReference>
<comment type="caution">
    <text evidence="9">The sequence shown here is derived from an EMBL/GenBank/DDBJ whole genome shotgun (WGS) entry which is preliminary data.</text>
</comment>
<dbReference type="HAMAP" id="MF_01894">
    <property type="entry name" value="Smc_prok"/>
    <property type="match status" value="1"/>
</dbReference>
<evidence type="ECO:0000256" key="5">
    <source>
        <dbReference type="ARBA" id="ARBA00023054"/>
    </source>
</evidence>
<dbReference type="InterPro" id="IPR003395">
    <property type="entry name" value="RecF/RecN/SMC_N"/>
</dbReference>
<comment type="similarity">
    <text evidence="7">Belongs to the SMC family.</text>
</comment>
<dbReference type="PANTHER" id="PTHR43977">
    <property type="entry name" value="STRUCTURAL MAINTENANCE OF CHROMOSOMES PROTEIN 3"/>
    <property type="match status" value="1"/>
</dbReference>
<dbReference type="SUPFAM" id="SSF57997">
    <property type="entry name" value="Tropomyosin"/>
    <property type="match status" value="1"/>
</dbReference>
<reference evidence="9" key="1">
    <citation type="journal article" date="2021" name="PeerJ">
        <title>Extensive microbial diversity within the chicken gut microbiome revealed by metagenomics and culture.</title>
        <authorList>
            <person name="Gilroy R."/>
            <person name="Ravi A."/>
            <person name="Getino M."/>
            <person name="Pursley I."/>
            <person name="Horton D.L."/>
            <person name="Alikhan N.F."/>
            <person name="Baker D."/>
            <person name="Gharbi K."/>
            <person name="Hall N."/>
            <person name="Watson M."/>
            <person name="Adriaenssens E.M."/>
            <person name="Foster-Nyarko E."/>
            <person name="Jarju S."/>
            <person name="Secka A."/>
            <person name="Antonio M."/>
            <person name="Oren A."/>
            <person name="Chaudhuri R.R."/>
            <person name="La Ragione R."/>
            <person name="Hildebrand F."/>
            <person name="Pallen M.J."/>
        </authorList>
    </citation>
    <scope>NUCLEOTIDE SEQUENCE</scope>
    <source>
        <strain evidence="9">CHK180-15479</strain>
    </source>
</reference>
<dbReference type="Gene3D" id="1.20.1060.20">
    <property type="match status" value="1"/>
</dbReference>
<feature type="binding site" evidence="7">
    <location>
        <begin position="32"/>
        <end position="39"/>
    </location>
    <ligand>
        <name>ATP</name>
        <dbReference type="ChEBI" id="CHEBI:30616"/>
    </ligand>
</feature>
<evidence type="ECO:0000313" key="10">
    <source>
        <dbReference type="Proteomes" id="UP000823910"/>
    </source>
</evidence>
<keyword evidence="6 7" id="KW-0238">DNA-binding</keyword>
<name>A0A9D2SHB0_9FIRM</name>
<comment type="subunit">
    <text evidence="7">Homodimer.</text>
</comment>
<dbReference type="GO" id="GO:0005694">
    <property type="term" value="C:chromosome"/>
    <property type="evidence" value="ECO:0007669"/>
    <property type="project" value="InterPro"/>
</dbReference>
<dbReference type="GO" id="GO:0006260">
    <property type="term" value="P:DNA replication"/>
    <property type="evidence" value="ECO:0007669"/>
    <property type="project" value="UniProtKB-UniRule"/>
</dbReference>
<evidence type="ECO:0000256" key="3">
    <source>
        <dbReference type="ARBA" id="ARBA00022741"/>
    </source>
</evidence>
<gene>
    <name evidence="7 9" type="primary">smc</name>
    <name evidence="9" type="ORF">H9704_02675</name>
</gene>
<evidence type="ECO:0000313" key="9">
    <source>
        <dbReference type="EMBL" id="HJC05048.1"/>
    </source>
</evidence>
<dbReference type="AlphaFoldDB" id="A0A9D2SHB0"/>
<evidence type="ECO:0000256" key="6">
    <source>
        <dbReference type="ARBA" id="ARBA00023125"/>
    </source>
</evidence>
<dbReference type="Gene3D" id="3.30.70.1620">
    <property type="match status" value="1"/>
</dbReference>
<evidence type="ECO:0000256" key="1">
    <source>
        <dbReference type="ARBA" id="ARBA00004496"/>
    </source>
</evidence>
<protein>
    <recommendedName>
        <fullName evidence="7">Chromosome partition protein Smc</fullName>
    </recommendedName>
</protein>
<keyword evidence="3 7" id="KW-0547">Nucleotide-binding</keyword>
<dbReference type="NCBIfam" id="TIGR02168">
    <property type="entry name" value="SMC_prok_B"/>
    <property type="match status" value="1"/>
</dbReference>
<dbReference type="GO" id="GO:0007059">
    <property type="term" value="P:chromosome segregation"/>
    <property type="evidence" value="ECO:0007669"/>
    <property type="project" value="UniProtKB-UniRule"/>
</dbReference>
<feature type="coiled-coil region" evidence="7">
    <location>
        <begin position="430"/>
        <end position="485"/>
    </location>
</feature>
<accession>A0A9D2SHB0</accession>
<keyword evidence="4 7" id="KW-0067">ATP-binding</keyword>
<dbReference type="InterPro" id="IPR024704">
    <property type="entry name" value="SMC"/>
</dbReference>
<feature type="coiled-coil region" evidence="7">
    <location>
        <begin position="227"/>
        <end position="387"/>
    </location>
</feature>
<dbReference type="GO" id="GO:0003677">
    <property type="term" value="F:DNA binding"/>
    <property type="evidence" value="ECO:0007669"/>
    <property type="project" value="UniProtKB-UniRule"/>
</dbReference>
<dbReference type="SUPFAM" id="SSF52540">
    <property type="entry name" value="P-loop containing nucleoside triphosphate hydrolases"/>
    <property type="match status" value="1"/>
</dbReference>
<dbReference type="GO" id="GO:0007062">
    <property type="term" value="P:sister chromatid cohesion"/>
    <property type="evidence" value="ECO:0007669"/>
    <property type="project" value="InterPro"/>
</dbReference>
<dbReference type="InterPro" id="IPR011890">
    <property type="entry name" value="SMC_prok"/>
</dbReference>
<organism evidence="9 10">
    <name type="scientific">Candidatus Enterocloster excrementipullorum</name>
    <dbReference type="NCBI Taxonomy" id="2838559"/>
    <lineage>
        <taxon>Bacteria</taxon>
        <taxon>Bacillati</taxon>
        <taxon>Bacillota</taxon>
        <taxon>Clostridia</taxon>
        <taxon>Lachnospirales</taxon>
        <taxon>Lachnospiraceae</taxon>
        <taxon>Enterocloster</taxon>
    </lineage>
</organism>
<comment type="subcellular location">
    <subcellularLocation>
        <location evidence="1 7">Cytoplasm</location>
    </subcellularLocation>
</comment>
<comment type="function">
    <text evidence="7">Required for chromosome condensation and partitioning.</text>
</comment>
<dbReference type="GO" id="GO:0005737">
    <property type="term" value="C:cytoplasm"/>
    <property type="evidence" value="ECO:0007669"/>
    <property type="project" value="UniProtKB-SubCell"/>
</dbReference>
<proteinExistence type="inferred from homology"/>
<dbReference type="Proteomes" id="UP000823910">
    <property type="component" value="Unassembled WGS sequence"/>
</dbReference>
<dbReference type="GO" id="GO:0030261">
    <property type="term" value="P:chromosome condensation"/>
    <property type="evidence" value="ECO:0007669"/>
    <property type="project" value="InterPro"/>
</dbReference>
<feature type="coiled-coil region" evidence="7">
    <location>
        <begin position="1005"/>
        <end position="1032"/>
    </location>
</feature>
<reference evidence="9" key="2">
    <citation type="submission" date="2021-04" db="EMBL/GenBank/DDBJ databases">
        <authorList>
            <person name="Gilroy R."/>
        </authorList>
    </citation>
    <scope>NUCLEOTIDE SEQUENCE</scope>
    <source>
        <strain evidence="9">CHK180-15479</strain>
    </source>
</reference>
<dbReference type="EMBL" id="DWWT01000008">
    <property type="protein sequence ID" value="HJC05048.1"/>
    <property type="molecule type" value="Genomic_DNA"/>
</dbReference>
<dbReference type="CDD" id="cd03278">
    <property type="entry name" value="ABC_SMC_barmotin"/>
    <property type="match status" value="1"/>
</dbReference>
<evidence type="ECO:0000256" key="2">
    <source>
        <dbReference type="ARBA" id="ARBA00022490"/>
    </source>
</evidence>
<evidence type="ECO:0000256" key="7">
    <source>
        <dbReference type="HAMAP-Rule" id="MF_01894"/>
    </source>
</evidence>
<dbReference type="FunFam" id="3.40.50.300:FF:000984">
    <property type="entry name" value="Chromosome partition protein Smc"/>
    <property type="match status" value="1"/>
</dbReference>
<dbReference type="GO" id="GO:0016887">
    <property type="term" value="F:ATP hydrolysis activity"/>
    <property type="evidence" value="ECO:0007669"/>
    <property type="project" value="InterPro"/>
</dbReference>
<dbReference type="FunFam" id="3.40.50.300:FF:000901">
    <property type="entry name" value="Chromosome partition protein Smc"/>
    <property type="match status" value="1"/>
</dbReference>
<dbReference type="Gene3D" id="1.10.287.1490">
    <property type="match status" value="1"/>
</dbReference>